<dbReference type="Pfam" id="PF11316">
    <property type="entry name" value="Rhamno_transf"/>
    <property type="match status" value="1"/>
</dbReference>
<evidence type="ECO:0000313" key="2">
    <source>
        <dbReference type="EMBL" id="PAJ71069.1"/>
    </source>
</evidence>
<accession>A0A269PFV7</accession>
<dbReference type="AlphaFoldDB" id="A0A269PFV7"/>
<evidence type="ECO:0000313" key="3">
    <source>
        <dbReference type="Proteomes" id="UP000215771"/>
    </source>
</evidence>
<protein>
    <submittedName>
        <fullName evidence="2">Uncharacterized protein</fullName>
    </submittedName>
</protein>
<dbReference type="Proteomes" id="UP000215771">
    <property type="component" value="Unassembled WGS sequence"/>
</dbReference>
<comment type="caution">
    <text evidence="2">The sequence shown here is derived from an EMBL/GenBank/DDBJ whole genome shotgun (WGS) entry which is preliminary data.</text>
</comment>
<evidence type="ECO:0000256" key="1">
    <source>
        <dbReference type="SAM" id="Coils"/>
    </source>
</evidence>
<organism evidence="2 3">
    <name type="scientific">Corynebacterium hadale</name>
    <dbReference type="NCBI Taxonomy" id="2026255"/>
    <lineage>
        <taxon>Bacteria</taxon>
        <taxon>Bacillati</taxon>
        <taxon>Actinomycetota</taxon>
        <taxon>Actinomycetes</taxon>
        <taxon>Mycobacteriales</taxon>
        <taxon>Corynebacteriaceae</taxon>
        <taxon>Corynebacterium</taxon>
    </lineage>
</organism>
<dbReference type="InterPro" id="IPR021466">
    <property type="entry name" value="Put_rhamnosyl_transferase"/>
</dbReference>
<gene>
    <name evidence="2" type="ORF">CIG21_02565</name>
</gene>
<sequence>MSLSSVPIVAVTRCGIGIYDQKWWESRLELLKAITFPSLTRFGDLDFTWHILLDSAVPNNVYAALQEMVQESGCRFVRFSFVDNPAFVREGMFNAVKSVAAPEQRCLAMRIDDDDAVSSDFFENALALALEDPEKPAVISLSRGFAFNAPDRAIGELSYPSHPCNTVFYGTRAELDRIMFRNHVKWLQSAEALGFRSLDVTSKSGQFLYTYHKQGDGSYEKRVSRVEKWRELNSHDVDRFGLKVAPLEAWVEKQKSLPKTVGLTWRRAQGERWQLDSLKAEMQRLKREIIKTNSKIFDPAEPFLYMLKPLNGTKVRAGTVSFTGTSNAGATVSMSVTGKTGIYRTVQEVTADETDGNFKLVGRFKPGTWNIRILSTMTTNGEEKRKQLDYQIVAS</sequence>
<reference evidence="2 3" key="1">
    <citation type="submission" date="2017-08" db="EMBL/GenBank/DDBJ databases">
        <authorList>
            <person name="de Groot N.N."/>
        </authorList>
    </citation>
    <scope>NUCLEOTIDE SEQUENCE [LARGE SCALE GENOMIC DNA]</scope>
    <source>
        <strain evidence="2 3">NBT06-6</strain>
    </source>
</reference>
<keyword evidence="1" id="KW-0175">Coiled coil</keyword>
<name>A0A269PFV7_9CORY</name>
<dbReference type="RefSeq" id="WP_095275536.1">
    <property type="nucleotide sequence ID" value="NZ_CP047655.1"/>
</dbReference>
<proteinExistence type="predicted"/>
<feature type="coiled-coil region" evidence="1">
    <location>
        <begin position="268"/>
        <end position="295"/>
    </location>
</feature>
<dbReference type="EMBL" id="NQMQ01000002">
    <property type="protein sequence ID" value="PAJ71069.1"/>
    <property type="molecule type" value="Genomic_DNA"/>
</dbReference>